<feature type="chain" id="PRO_5046717765" evidence="2">
    <location>
        <begin position="23"/>
        <end position="160"/>
    </location>
</feature>
<proteinExistence type="predicted"/>
<evidence type="ECO:0000313" key="4">
    <source>
        <dbReference type="Proteomes" id="UP000609726"/>
    </source>
</evidence>
<organism evidence="3 4">
    <name type="scientific">Massilia mucilaginosa</name>
    <dbReference type="NCBI Taxonomy" id="2609282"/>
    <lineage>
        <taxon>Bacteria</taxon>
        <taxon>Pseudomonadati</taxon>
        <taxon>Pseudomonadota</taxon>
        <taxon>Betaproteobacteria</taxon>
        <taxon>Burkholderiales</taxon>
        <taxon>Oxalobacteraceae</taxon>
        <taxon>Telluria group</taxon>
        <taxon>Massilia</taxon>
    </lineage>
</organism>
<dbReference type="Proteomes" id="UP000609726">
    <property type="component" value="Unassembled WGS sequence"/>
</dbReference>
<dbReference type="EMBL" id="WHJH01000017">
    <property type="protein sequence ID" value="NHZ90448.1"/>
    <property type="molecule type" value="Genomic_DNA"/>
</dbReference>
<protein>
    <submittedName>
        <fullName evidence="3">Uncharacterized protein</fullName>
    </submittedName>
</protein>
<dbReference type="RefSeq" id="WP_166876778.1">
    <property type="nucleotide sequence ID" value="NZ_WHJH01000017.1"/>
</dbReference>
<accession>A0ABX0NUM0</accession>
<feature type="region of interest" description="Disordered" evidence="1">
    <location>
        <begin position="24"/>
        <end position="51"/>
    </location>
</feature>
<keyword evidence="2" id="KW-0732">Signal</keyword>
<keyword evidence="4" id="KW-1185">Reference proteome</keyword>
<sequence>MRLFFAIVALSAVSGLATLAWSADQARQPKPEDAQSAPDPDVVKRAREGERDARIAIAQGKDRLQLSVGGGPPPRPEEVEPLRLHAEIPVQVMKKHGIEAVISAGGCDMQAARWQAAYSTAYNAVMDAHLRKKRGADYRKAIDAEIAAQLSEALAALSKR</sequence>
<evidence type="ECO:0000256" key="2">
    <source>
        <dbReference type="SAM" id="SignalP"/>
    </source>
</evidence>
<evidence type="ECO:0000313" key="3">
    <source>
        <dbReference type="EMBL" id="NHZ90448.1"/>
    </source>
</evidence>
<name>A0ABX0NUM0_9BURK</name>
<feature type="signal peptide" evidence="2">
    <location>
        <begin position="1"/>
        <end position="22"/>
    </location>
</feature>
<evidence type="ECO:0000256" key="1">
    <source>
        <dbReference type="SAM" id="MobiDB-lite"/>
    </source>
</evidence>
<reference evidence="3 4" key="1">
    <citation type="submission" date="2019-10" db="EMBL/GenBank/DDBJ databases">
        <title>Taxonomy of Antarctic Massilia spp.: description of Massilia rubra sp. nov., Massilia aquatica sp. nov., Massilia mucilaginosa sp. nov., Massilia frigida sp. nov. isolated from streams, lakes and regoliths.</title>
        <authorList>
            <person name="Holochova P."/>
            <person name="Sedlacek I."/>
            <person name="Kralova S."/>
            <person name="Maslanova I."/>
            <person name="Busse H.-J."/>
            <person name="Stankova E."/>
            <person name="Vrbovska V."/>
            <person name="Kovarovic V."/>
            <person name="Bartak M."/>
            <person name="Svec P."/>
            <person name="Pantucek R."/>
        </authorList>
    </citation>
    <scope>NUCLEOTIDE SEQUENCE [LARGE SCALE GENOMIC DNA]</scope>
    <source>
        <strain evidence="3 4">CCM 8733</strain>
    </source>
</reference>
<gene>
    <name evidence="3" type="ORF">F2P45_15680</name>
</gene>
<feature type="compositionally biased region" description="Basic and acidic residues" evidence="1">
    <location>
        <begin position="41"/>
        <end position="51"/>
    </location>
</feature>
<comment type="caution">
    <text evidence="3">The sequence shown here is derived from an EMBL/GenBank/DDBJ whole genome shotgun (WGS) entry which is preliminary data.</text>
</comment>